<evidence type="ECO:0000256" key="2">
    <source>
        <dbReference type="ARBA" id="ARBA00004922"/>
    </source>
</evidence>
<keyword evidence="8 12" id="KW-1133">Transmembrane helix</keyword>
<evidence type="ECO:0000256" key="9">
    <source>
        <dbReference type="ARBA" id="ARBA00023136"/>
    </source>
</evidence>
<feature type="transmembrane region" description="Helical" evidence="12">
    <location>
        <begin position="344"/>
        <end position="363"/>
    </location>
</feature>
<dbReference type="EC" id="2.4.1.-" evidence="12"/>
<name>A0A5J4Z206_PORPP</name>
<feature type="transmembrane region" description="Helical" evidence="12">
    <location>
        <begin position="168"/>
        <end position="196"/>
    </location>
</feature>
<dbReference type="OrthoDB" id="19039at2759"/>
<feature type="chain" id="PRO_5023890376" description="Mannosyltransferase" evidence="13">
    <location>
        <begin position="22"/>
        <end position="520"/>
    </location>
</feature>
<comment type="catalytic activity">
    <reaction evidence="11">
        <text>an alpha-D-Man-(1-&gt;2)-alpha-D-Man-(1-&gt;2)-alpha-D-Man-(1-&gt;3)-[alpha-D-Man-(1-&gt;2)-alpha-D-Man-(1-&gt;3)-alpha-D-Man-(1-&gt;6)]-beta-D-Man-(1-&gt;4)-beta-D-GlcNAc-(1-&gt;4)-alpha-D-GlcNAc-diphospho-di-trans,poly-cis-dolichol + a di-trans,poly-cis-dolichyl beta-D-mannosyl phosphate = an alpha-D-Man-(1-&gt;2)-alpha-D-Man-(1-&gt;2)-alpha-D-Man-(1-&gt;3)-[alpha-D-Man-(1-&gt;2)-alpha-D-Man-(1-&gt;3)-[alpha-D-Man-(1-&gt;6)]-alpha-D-Man-(1-&gt;6)]-beta-D-Man-(1-&gt;4)-beta-D-GlcNAc-(1-&gt;4)-alpha-D-GlcNAc-diphospho-di-trans,poly-cis-dolichol + a di-trans,poly-cis-dolichyl phosphate + H(+)</text>
        <dbReference type="Rhea" id="RHEA:29535"/>
        <dbReference type="Rhea" id="RHEA-COMP:19498"/>
        <dbReference type="Rhea" id="RHEA-COMP:19501"/>
        <dbReference type="Rhea" id="RHEA-COMP:19518"/>
        <dbReference type="Rhea" id="RHEA-COMP:19519"/>
        <dbReference type="ChEBI" id="CHEBI:15378"/>
        <dbReference type="ChEBI" id="CHEBI:57683"/>
        <dbReference type="ChEBI" id="CHEBI:58211"/>
        <dbReference type="ChEBI" id="CHEBI:132517"/>
        <dbReference type="ChEBI" id="CHEBI:132519"/>
        <dbReference type="EC" id="2.4.1.260"/>
    </reaction>
    <physiologicalReaction direction="left-to-right" evidence="11">
        <dbReference type="Rhea" id="RHEA:29536"/>
    </physiologicalReaction>
</comment>
<organism evidence="14 15">
    <name type="scientific">Porphyridium purpureum</name>
    <name type="common">Red alga</name>
    <name type="synonym">Porphyridium cruentum</name>
    <dbReference type="NCBI Taxonomy" id="35688"/>
    <lineage>
        <taxon>Eukaryota</taxon>
        <taxon>Rhodophyta</taxon>
        <taxon>Bangiophyceae</taxon>
        <taxon>Porphyridiales</taxon>
        <taxon>Porphyridiaceae</taxon>
        <taxon>Porphyridium</taxon>
    </lineage>
</organism>
<keyword evidence="15" id="KW-1185">Reference proteome</keyword>
<keyword evidence="13" id="KW-0732">Signal</keyword>
<feature type="transmembrane region" description="Helical" evidence="12">
    <location>
        <begin position="92"/>
        <end position="113"/>
    </location>
</feature>
<dbReference type="GO" id="GO:0006487">
    <property type="term" value="P:protein N-linked glycosylation"/>
    <property type="evidence" value="ECO:0007669"/>
    <property type="project" value="TreeGrafter"/>
</dbReference>
<keyword evidence="5 14" id="KW-0808">Transferase</keyword>
<reference evidence="15" key="1">
    <citation type="journal article" date="2019" name="Nat. Commun.">
        <title>Expansion of phycobilisome linker gene families in mesophilic red algae.</title>
        <authorList>
            <person name="Lee J."/>
            <person name="Kim D."/>
            <person name="Bhattacharya D."/>
            <person name="Yoon H.S."/>
        </authorList>
    </citation>
    <scope>NUCLEOTIDE SEQUENCE [LARGE SCALE GENOMIC DNA]</scope>
    <source>
        <strain evidence="15">CCMP 1328</strain>
    </source>
</reference>
<dbReference type="PANTHER" id="PTHR22760:SF1">
    <property type="entry name" value="DOL-P-MAN:MAN(7)GLCNAC(2)-PP-DOL ALPHA-1,6-MANNOSYLTRANSFERASE"/>
    <property type="match status" value="1"/>
</dbReference>
<accession>A0A5J4Z206</accession>
<dbReference type="OMA" id="WWVEVRM"/>
<gene>
    <name evidence="14" type="ORF">FVE85_0446</name>
</gene>
<evidence type="ECO:0000256" key="3">
    <source>
        <dbReference type="ARBA" id="ARBA00007063"/>
    </source>
</evidence>
<feature type="transmembrane region" description="Helical" evidence="12">
    <location>
        <begin position="208"/>
        <end position="231"/>
    </location>
</feature>
<feature type="signal peptide" evidence="13">
    <location>
        <begin position="1"/>
        <end position="21"/>
    </location>
</feature>
<evidence type="ECO:0000256" key="8">
    <source>
        <dbReference type="ARBA" id="ARBA00022989"/>
    </source>
</evidence>
<evidence type="ECO:0000313" key="15">
    <source>
        <dbReference type="Proteomes" id="UP000324585"/>
    </source>
</evidence>
<evidence type="ECO:0000256" key="5">
    <source>
        <dbReference type="ARBA" id="ARBA00022679"/>
    </source>
</evidence>
<evidence type="ECO:0000256" key="1">
    <source>
        <dbReference type="ARBA" id="ARBA00004477"/>
    </source>
</evidence>
<keyword evidence="6 12" id="KW-0812">Transmembrane</keyword>
<comment type="similarity">
    <text evidence="3 12">Belongs to the glycosyltransferase 22 family.</text>
</comment>
<feature type="transmembrane region" description="Helical" evidence="12">
    <location>
        <begin position="60"/>
        <end position="80"/>
    </location>
</feature>
<feature type="transmembrane region" description="Helical" evidence="12">
    <location>
        <begin position="119"/>
        <end position="139"/>
    </location>
</feature>
<protein>
    <recommendedName>
        <fullName evidence="12">Mannosyltransferase</fullName>
        <ecNumber evidence="12">2.4.1.-</ecNumber>
    </recommendedName>
</protein>
<dbReference type="GO" id="GO:0005789">
    <property type="term" value="C:endoplasmic reticulum membrane"/>
    <property type="evidence" value="ECO:0007669"/>
    <property type="project" value="UniProtKB-SubCell"/>
</dbReference>
<comment type="subcellular location">
    <subcellularLocation>
        <location evidence="1 12">Endoplasmic reticulum membrane</location>
        <topology evidence="1 12">Multi-pass membrane protein</topology>
    </subcellularLocation>
</comment>
<evidence type="ECO:0000256" key="4">
    <source>
        <dbReference type="ARBA" id="ARBA00022676"/>
    </source>
</evidence>
<keyword evidence="9 12" id="KW-0472">Membrane</keyword>
<dbReference type="AlphaFoldDB" id="A0A5J4Z206"/>
<evidence type="ECO:0000313" key="14">
    <source>
        <dbReference type="EMBL" id="KAA8496717.1"/>
    </source>
</evidence>
<sequence>MRLYRALPFCWILAYVALAPCYQKVEESFNTQAVHDLLYHAWWRRDNIQQHFDHVAFPGIVPRTFIIPCVIAALAFPFRLLLGATGKRLVHLVARLVVGAASAWSLDLIAGALEASHGVVIARAFVVVSCAQFHALYYASRTLPNTFALILTNAALAMRIRRRFEASWILLAVVVALLRSEVVLLLICCLVVDLWPLKNHSLESLVRIALKLFSSALVTAFFSVAVDSYFWQRLSYPELEVFYFNAVLNKSSDWGVSPFHWYFTSALPRALAGAFPLAAFGLVQDPSCRRTCVPFVMFVALYSFLPHKELRFIFYAIPACNVCAATTVATVWTGRSSSKQSRLAWIMSLGILLVSAALLPLYASASYWNYPGGRALDGLIHGSAECEGNSTRGPLRVHIDAKSATTGINRFLERDDGKWLYSKEEDHSILTWVSDFELLVTERPTVDGFMLIHEEPAFRRLRFPKALSWAELSAVVAVEPAIFVQCNTALHATCENLQACFDVKTSGRASRTISGEAKEL</sequence>
<proteinExistence type="inferred from homology"/>
<dbReference type="Pfam" id="PF03901">
    <property type="entry name" value="Glyco_transf_22"/>
    <property type="match status" value="1"/>
</dbReference>
<evidence type="ECO:0000256" key="13">
    <source>
        <dbReference type="SAM" id="SignalP"/>
    </source>
</evidence>
<comment type="pathway">
    <text evidence="2">Protein modification; protein glycosylation.</text>
</comment>
<evidence type="ECO:0000256" key="12">
    <source>
        <dbReference type="RuleBase" id="RU363075"/>
    </source>
</evidence>
<dbReference type="GO" id="GO:0052917">
    <property type="term" value="F:dol-P-Man:Man(7)GlcNAc(2)-PP-Dol alpha-1,6-mannosyltransferase activity"/>
    <property type="evidence" value="ECO:0007669"/>
    <property type="project" value="UniProtKB-EC"/>
</dbReference>
<comment type="function">
    <text evidence="10">Mannosyltransferase that operates in the biosynthetic pathway of dolichol-linked oligosaccharides, the glycan precursors employed in protein asparagine (N)-glycosylation. The assembly of dolichol-linked oligosaccharides begins on the cytosolic side of the endoplasmic reticulum membrane and finishes in its lumen. The sequential addition of sugars to dolichol pyrophosphate produces dolichol-linked oligosaccharides containing fourteen sugars, including two GlcNAcs, nine mannoses and three glucoses. Once assembled, the oligosaccharide is transferred from the lipid to nascent proteins by oligosaccharyltransferases. In the lumen of the endoplasmic reticulum, adds the eighth mannose residue in an alpha-1,6 linkage onto Man(7)GlcNAc(2)-PP-dolichol to produce Man(8)GlcNAc(2)-PP-dolichol.</text>
</comment>
<evidence type="ECO:0000256" key="7">
    <source>
        <dbReference type="ARBA" id="ARBA00022824"/>
    </source>
</evidence>
<feature type="transmembrane region" description="Helical" evidence="12">
    <location>
        <begin position="312"/>
        <end position="332"/>
    </location>
</feature>
<dbReference type="EMBL" id="VRMN01000002">
    <property type="protein sequence ID" value="KAA8496717.1"/>
    <property type="molecule type" value="Genomic_DNA"/>
</dbReference>
<dbReference type="InterPro" id="IPR005599">
    <property type="entry name" value="GPI_mannosylTrfase"/>
</dbReference>
<evidence type="ECO:0000256" key="6">
    <source>
        <dbReference type="ARBA" id="ARBA00022692"/>
    </source>
</evidence>
<dbReference type="PANTHER" id="PTHR22760">
    <property type="entry name" value="GLYCOSYLTRANSFERASE"/>
    <property type="match status" value="1"/>
</dbReference>
<dbReference type="UniPathway" id="UPA00378"/>
<evidence type="ECO:0000256" key="11">
    <source>
        <dbReference type="ARBA" id="ARBA00048899"/>
    </source>
</evidence>
<keyword evidence="7 12" id="KW-0256">Endoplasmic reticulum</keyword>
<evidence type="ECO:0000256" key="10">
    <source>
        <dbReference type="ARBA" id="ARBA00044721"/>
    </source>
</evidence>
<comment type="caution">
    <text evidence="14">The sequence shown here is derived from an EMBL/GenBank/DDBJ whole genome shotgun (WGS) entry which is preliminary data.</text>
</comment>
<dbReference type="Proteomes" id="UP000324585">
    <property type="component" value="Unassembled WGS sequence"/>
</dbReference>
<keyword evidence="4 12" id="KW-0328">Glycosyltransferase</keyword>